<dbReference type="EC" id="1.11.1.24" evidence="3"/>
<keyword evidence="8" id="KW-0676">Redox-active center</keyword>
<accession>A0A351R8R7</accession>
<evidence type="ECO:0000256" key="1">
    <source>
        <dbReference type="ARBA" id="ARBA00003330"/>
    </source>
</evidence>
<feature type="transmembrane region" description="Helical" evidence="14">
    <location>
        <begin position="6"/>
        <end position="22"/>
    </location>
</feature>
<comment type="catalytic activity">
    <reaction evidence="12">
        <text>a hydroperoxide + [thioredoxin]-dithiol = an alcohol + [thioredoxin]-disulfide + H2O</text>
        <dbReference type="Rhea" id="RHEA:62620"/>
        <dbReference type="Rhea" id="RHEA-COMP:10698"/>
        <dbReference type="Rhea" id="RHEA-COMP:10700"/>
        <dbReference type="ChEBI" id="CHEBI:15377"/>
        <dbReference type="ChEBI" id="CHEBI:29950"/>
        <dbReference type="ChEBI" id="CHEBI:30879"/>
        <dbReference type="ChEBI" id="CHEBI:35924"/>
        <dbReference type="ChEBI" id="CHEBI:50058"/>
        <dbReference type="EC" id="1.11.1.24"/>
    </reaction>
</comment>
<evidence type="ECO:0000256" key="6">
    <source>
        <dbReference type="ARBA" id="ARBA00023002"/>
    </source>
</evidence>
<dbReference type="STRING" id="1132855.GCA_000384255_01342"/>
<comment type="subunit">
    <text evidence="2">Monomer.</text>
</comment>
<dbReference type="EMBL" id="DNAA01000044">
    <property type="protein sequence ID" value="HBA08438.1"/>
    <property type="molecule type" value="Genomic_DNA"/>
</dbReference>
<keyword evidence="14" id="KW-1133">Transmembrane helix</keyword>
<proteinExistence type="inferred from homology"/>
<evidence type="ECO:0000256" key="5">
    <source>
        <dbReference type="ARBA" id="ARBA00022862"/>
    </source>
</evidence>
<evidence type="ECO:0000256" key="4">
    <source>
        <dbReference type="ARBA" id="ARBA00022559"/>
    </source>
</evidence>
<dbReference type="AlphaFoldDB" id="A0A351R8R7"/>
<comment type="caution">
    <text evidence="16">The sequence shown here is derived from an EMBL/GenBank/DDBJ whole genome shotgun (WGS) entry which is preliminary data.</text>
</comment>
<evidence type="ECO:0000313" key="17">
    <source>
        <dbReference type="Proteomes" id="UP000264313"/>
    </source>
</evidence>
<dbReference type="GO" id="GO:0045454">
    <property type="term" value="P:cell redox homeostasis"/>
    <property type="evidence" value="ECO:0007669"/>
    <property type="project" value="TreeGrafter"/>
</dbReference>
<dbReference type="CDD" id="cd03017">
    <property type="entry name" value="PRX_BCP"/>
    <property type="match status" value="1"/>
</dbReference>
<feature type="non-terminal residue" evidence="16">
    <location>
        <position position="178"/>
    </location>
</feature>
<feature type="domain" description="Thioredoxin" evidence="15">
    <location>
        <begin position="29"/>
        <end position="178"/>
    </location>
</feature>
<keyword evidence="4" id="KW-0575">Peroxidase</keyword>
<evidence type="ECO:0000256" key="2">
    <source>
        <dbReference type="ARBA" id="ARBA00011245"/>
    </source>
</evidence>
<keyword evidence="5" id="KW-0049">Antioxidant</keyword>
<dbReference type="FunFam" id="3.40.30.10:FF:000007">
    <property type="entry name" value="Thioredoxin-dependent thiol peroxidase"/>
    <property type="match status" value="1"/>
</dbReference>
<evidence type="ECO:0000256" key="10">
    <source>
        <dbReference type="ARBA" id="ARBA00038489"/>
    </source>
</evidence>
<evidence type="ECO:0000256" key="7">
    <source>
        <dbReference type="ARBA" id="ARBA00023157"/>
    </source>
</evidence>
<dbReference type="Pfam" id="PF00578">
    <property type="entry name" value="AhpC-TSA"/>
    <property type="match status" value="1"/>
</dbReference>
<keyword evidence="7" id="KW-1015">Disulfide bond</keyword>
<dbReference type="InterPro" id="IPR013766">
    <property type="entry name" value="Thioredoxin_domain"/>
</dbReference>
<dbReference type="InterPro" id="IPR036249">
    <property type="entry name" value="Thioredoxin-like_sf"/>
</dbReference>
<dbReference type="PANTHER" id="PTHR42801">
    <property type="entry name" value="THIOREDOXIN-DEPENDENT PEROXIDE REDUCTASE"/>
    <property type="match status" value="1"/>
</dbReference>
<evidence type="ECO:0000256" key="8">
    <source>
        <dbReference type="ARBA" id="ARBA00023284"/>
    </source>
</evidence>
<dbReference type="InterPro" id="IPR000866">
    <property type="entry name" value="AhpC/TSA"/>
</dbReference>
<dbReference type="InterPro" id="IPR050924">
    <property type="entry name" value="Peroxiredoxin_BCP/PrxQ"/>
</dbReference>
<evidence type="ECO:0000256" key="3">
    <source>
        <dbReference type="ARBA" id="ARBA00013017"/>
    </source>
</evidence>
<name>A0A351R8R7_9PROT</name>
<dbReference type="Proteomes" id="UP000264313">
    <property type="component" value="Unassembled WGS sequence"/>
</dbReference>
<keyword evidence="6" id="KW-0560">Oxidoreductase</keyword>
<gene>
    <name evidence="16" type="ORF">DCW48_01810</name>
</gene>
<evidence type="ECO:0000259" key="15">
    <source>
        <dbReference type="PROSITE" id="PS51352"/>
    </source>
</evidence>
<dbReference type="Gene3D" id="3.40.30.10">
    <property type="entry name" value="Glutaredoxin"/>
    <property type="match status" value="1"/>
</dbReference>
<evidence type="ECO:0000256" key="13">
    <source>
        <dbReference type="PIRSR" id="PIRSR000239-1"/>
    </source>
</evidence>
<dbReference type="PANTHER" id="PTHR42801:SF4">
    <property type="entry name" value="AHPC_TSA FAMILY PROTEIN"/>
    <property type="match status" value="1"/>
</dbReference>
<keyword evidence="14" id="KW-0472">Membrane</keyword>
<evidence type="ECO:0000256" key="12">
    <source>
        <dbReference type="ARBA" id="ARBA00049091"/>
    </source>
</evidence>
<evidence type="ECO:0000256" key="11">
    <source>
        <dbReference type="ARBA" id="ARBA00042639"/>
    </source>
</evidence>
<evidence type="ECO:0000313" key="16">
    <source>
        <dbReference type="EMBL" id="HBA08438.1"/>
    </source>
</evidence>
<protein>
    <recommendedName>
        <fullName evidence="3">thioredoxin-dependent peroxiredoxin</fullName>
        <ecNumber evidence="3">1.11.1.24</ecNumber>
    </recommendedName>
    <alternativeName>
        <fullName evidence="9">Thioredoxin peroxidase</fullName>
    </alternativeName>
    <alternativeName>
        <fullName evidence="11">Thioredoxin-dependent peroxiredoxin Bcp</fullName>
    </alternativeName>
</protein>
<evidence type="ECO:0000256" key="9">
    <source>
        <dbReference type="ARBA" id="ARBA00032824"/>
    </source>
</evidence>
<organism evidence="16 17">
    <name type="scientific">Methylotenera mobilis</name>
    <dbReference type="NCBI Taxonomy" id="359408"/>
    <lineage>
        <taxon>Bacteria</taxon>
        <taxon>Pseudomonadati</taxon>
        <taxon>Pseudomonadota</taxon>
        <taxon>Betaproteobacteria</taxon>
        <taxon>Nitrosomonadales</taxon>
        <taxon>Methylophilaceae</taxon>
        <taxon>Methylotenera</taxon>
    </lineage>
</organism>
<dbReference type="GO" id="GO:0034599">
    <property type="term" value="P:cellular response to oxidative stress"/>
    <property type="evidence" value="ECO:0007669"/>
    <property type="project" value="TreeGrafter"/>
</dbReference>
<comment type="function">
    <text evidence="1">Thiol-specific peroxidase that catalyzes the reduction of hydrogen peroxide and organic hydroperoxides to water and alcohols, respectively. Plays a role in cell protection against oxidative stress by detoxifying peroxides and as sensor of hydrogen peroxide-mediated signaling events.</text>
</comment>
<keyword evidence="14" id="KW-0812">Transmembrane</keyword>
<dbReference type="InterPro" id="IPR024706">
    <property type="entry name" value="Peroxiredoxin_AhpC-typ"/>
</dbReference>
<dbReference type="GO" id="GO:0005737">
    <property type="term" value="C:cytoplasm"/>
    <property type="evidence" value="ECO:0007669"/>
    <property type="project" value="TreeGrafter"/>
</dbReference>
<dbReference type="GO" id="GO:0008379">
    <property type="term" value="F:thioredoxin peroxidase activity"/>
    <property type="evidence" value="ECO:0007669"/>
    <property type="project" value="TreeGrafter"/>
</dbReference>
<reference evidence="16 17" key="1">
    <citation type="journal article" date="2018" name="Nat. Biotechnol.">
        <title>A standardized bacterial taxonomy based on genome phylogeny substantially revises the tree of life.</title>
        <authorList>
            <person name="Parks D.H."/>
            <person name="Chuvochina M."/>
            <person name="Waite D.W."/>
            <person name="Rinke C."/>
            <person name="Skarshewski A."/>
            <person name="Chaumeil P.A."/>
            <person name="Hugenholtz P."/>
        </authorList>
    </citation>
    <scope>NUCLEOTIDE SEQUENCE [LARGE SCALE GENOMIC DNA]</scope>
    <source>
        <strain evidence="16">UBA9958</strain>
    </source>
</reference>
<dbReference type="PROSITE" id="PS51352">
    <property type="entry name" value="THIOREDOXIN_2"/>
    <property type="match status" value="1"/>
</dbReference>
<evidence type="ECO:0000256" key="14">
    <source>
        <dbReference type="SAM" id="Phobius"/>
    </source>
</evidence>
<dbReference type="SUPFAM" id="SSF52833">
    <property type="entry name" value="Thioredoxin-like"/>
    <property type="match status" value="1"/>
</dbReference>
<dbReference type="PIRSF" id="PIRSF000239">
    <property type="entry name" value="AHPC"/>
    <property type="match status" value="1"/>
</dbReference>
<feature type="active site" description="Cysteine sulfenic acid (-SOH) intermediate; for peroxidase activity" evidence="13">
    <location>
        <position position="71"/>
    </location>
</feature>
<comment type="similarity">
    <text evidence="10">Belongs to the peroxiredoxin family. BCP/PrxQ subfamily.</text>
</comment>
<sequence length="178" mass="20037">MLIKVLFYAAIILVAFLGYRHYSSMQPSLTIGEDAPEFSLKDTKGSNHLLSDYKGKYVVLYFYPKNDTPGCTKEACNFRDDLSKLEQLNAKVIGISVDSETSHQKFAEKYHLPFTLLADTDGSVAKAYHALSNLIFTKIAKRYTFLIDPNSKVIKIYNSVDVSNHSQQIIDDLKSIQG</sequence>